<proteinExistence type="predicted"/>
<evidence type="ECO:0000256" key="1">
    <source>
        <dbReference type="ARBA" id="ARBA00022737"/>
    </source>
</evidence>
<dbReference type="PANTHER" id="PTHR47942:SF28">
    <property type="entry name" value="OS04G0520900 PROTEIN"/>
    <property type="match status" value="1"/>
</dbReference>
<protein>
    <recommendedName>
        <fullName evidence="6">Pentacotripeptide-repeat region of PRORP domain-containing protein</fullName>
    </recommendedName>
</protein>
<dbReference type="Pfam" id="PF13041">
    <property type="entry name" value="PPR_2"/>
    <property type="match status" value="2"/>
</dbReference>
<accession>A0A0E0H390</accession>
<dbReference type="InterPro" id="IPR011990">
    <property type="entry name" value="TPR-like_helical_dom_sf"/>
</dbReference>
<dbReference type="PROSITE" id="PS51375">
    <property type="entry name" value="PPR"/>
    <property type="match status" value="3"/>
</dbReference>
<sequence>MSAATEEGRPDGEEDSPRAEAFLEILGRVQPGDAEAELSSCGIGPTAEVAEQVLRSRVCYSRPKSAVRFFVWSGRSVKHTGYAWNLLVDILGKADMEEPMWDAVRTMNKEGGGLVTVATFASIFSSYCASGNLRKAVEAFDVMGKYGVEPDAVALNSLLSAMCRGEGRAQAAQDLFERTKATVAPDADTFGILLEAWEKEGNAQRAKSTFGEMIVRVGWDAGNMPAYDAFLSTLVRGDQFGEALKFLQVMRSKGCLPGLKFFARAIDLVVRKRDYANSLAIWQMMISDAGLVPNLPMYNAMIDLCCSVGDTDYALRMLDEMPFNGVFADFITYNAILEGLIKQRKKYTDEMLDMGIELPQSTIDNMKRTFDKVGKRHTYDHIARRPKRIAICPLVQDEKRRVLGLLEGCMGTTTLFEGGFWSKRLAFFEGDMLC</sequence>
<keyword evidence="5" id="KW-1185">Reference proteome</keyword>
<keyword evidence="1" id="KW-0677">Repeat</keyword>
<feature type="repeat" description="PPR" evidence="3">
    <location>
        <begin position="223"/>
        <end position="257"/>
    </location>
</feature>
<reference evidence="4" key="1">
    <citation type="submission" date="2015-04" db="UniProtKB">
        <authorList>
            <consortium name="EnsemblPlants"/>
        </authorList>
    </citation>
    <scope>IDENTIFICATION</scope>
    <source>
        <strain evidence="4">SL10</strain>
    </source>
</reference>
<dbReference type="Pfam" id="PF01535">
    <property type="entry name" value="PPR"/>
    <property type="match status" value="2"/>
</dbReference>
<evidence type="ECO:0008006" key="6">
    <source>
        <dbReference type="Google" id="ProtNLM"/>
    </source>
</evidence>
<dbReference type="NCBIfam" id="TIGR00756">
    <property type="entry name" value="PPR"/>
    <property type="match status" value="3"/>
</dbReference>
<dbReference type="EnsemblPlants" id="ONIVA04G17260.2">
    <property type="protein sequence ID" value="ONIVA04G17260.2"/>
    <property type="gene ID" value="ONIVA04G17260"/>
</dbReference>
<dbReference type="InterPro" id="IPR051222">
    <property type="entry name" value="PPR/CCM1_RNA-binding"/>
</dbReference>
<feature type="repeat" description="PPR" evidence="3">
    <location>
        <begin position="294"/>
        <end position="328"/>
    </location>
</feature>
<dbReference type="HOGENOM" id="CLU_002706_49_20_1"/>
<reference evidence="4" key="2">
    <citation type="submission" date="2018-04" db="EMBL/GenBank/DDBJ databases">
        <title>OnivRS2 (Oryza nivara Reference Sequence Version 2).</title>
        <authorList>
            <person name="Zhang J."/>
            <person name="Kudrna D."/>
            <person name="Lee S."/>
            <person name="Talag J."/>
            <person name="Rajasekar S."/>
            <person name="Welchert J."/>
            <person name="Hsing Y.-I."/>
            <person name="Wing R.A."/>
        </authorList>
    </citation>
    <scope>NUCLEOTIDE SEQUENCE [LARGE SCALE GENOMIC DNA]</scope>
    <source>
        <strain evidence="4">SL10</strain>
    </source>
</reference>
<dbReference type="Proteomes" id="UP000006591">
    <property type="component" value="Chromosome 4"/>
</dbReference>
<keyword evidence="2" id="KW-0809">Transit peptide</keyword>
<evidence type="ECO:0000313" key="4">
    <source>
        <dbReference type="EnsemblPlants" id="ONIVA04G17260.2"/>
    </source>
</evidence>
<evidence type="ECO:0000256" key="3">
    <source>
        <dbReference type="PROSITE-ProRule" id="PRU00708"/>
    </source>
</evidence>
<feature type="repeat" description="PPR" evidence="3">
    <location>
        <begin position="116"/>
        <end position="150"/>
    </location>
</feature>
<evidence type="ECO:0000313" key="5">
    <source>
        <dbReference type="Proteomes" id="UP000006591"/>
    </source>
</evidence>
<evidence type="ECO:0000256" key="2">
    <source>
        <dbReference type="ARBA" id="ARBA00022946"/>
    </source>
</evidence>
<dbReference type="AlphaFoldDB" id="A0A0E0H390"/>
<dbReference type="Gramene" id="ONIVA04G17260.2">
    <property type="protein sequence ID" value="ONIVA04G17260.2"/>
    <property type="gene ID" value="ONIVA04G17260"/>
</dbReference>
<dbReference type="PANTHER" id="PTHR47942">
    <property type="entry name" value="TETRATRICOPEPTIDE REPEAT (TPR)-LIKE SUPERFAMILY PROTEIN-RELATED"/>
    <property type="match status" value="1"/>
</dbReference>
<dbReference type="Gene3D" id="1.25.40.10">
    <property type="entry name" value="Tetratricopeptide repeat domain"/>
    <property type="match status" value="3"/>
</dbReference>
<name>A0A0E0H390_ORYNI</name>
<dbReference type="InterPro" id="IPR002885">
    <property type="entry name" value="PPR_rpt"/>
</dbReference>
<organism evidence="4">
    <name type="scientific">Oryza nivara</name>
    <name type="common">Indian wild rice</name>
    <name type="synonym">Oryza sativa f. spontanea</name>
    <dbReference type="NCBI Taxonomy" id="4536"/>
    <lineage>
        <taxon>Eukaryota</taxon>
        <taxon>Viridiplantae</taxon>
        <taxon>Streptophyta</taxon>
        <taxon>Embryophyta</taxon>
        <taxon>Tracheophyta</taxon>
        <taxon>Spermatophyta</taxon>
        <taxon>Magnoliopsida</taxon>
        <taxon>Liliopsida</taxon>
        <taxon>Poales</taxon>
        <taxon>Poaceae</taxon>
        <taxon>BOP clade</taxon>
        <taxon>Oryzoideae</taxon>
        <taxon>Oryzeae</taxon>
        <taxon>Oryzinae</taxon>
        <taxon>Oryza</taxon>
    </lineage>
</organism>